<evidence type="ECO:0000313" key="3">
    <source>
        <dbReference type="Proteomes" id="UP000177053"/>
    </source>
</evidence>
<name>A0A1F7X8V3_9BACT</name>
<dbReference type="EMBL" id="MGFS01000016">
    <property type="protein sequence ID" value="OGM11462.1"/>
    <property type="molecule type" value="Genomic_DNA"/>
</dbReference>
<evidence type="ECO:0008006" key="4">
    <source>
        <dbReference type="Google" id="ProtNLM"/>
    </source>
</evidence>
<evidence type="ECO:0000313" key="2">
    <source>
        <dbReference type="EMBL" id="OGM11462.1"/>
    </source>
</evidence>
<dbReference type="Proteomes" id="UP000177053">
    <property type="component" value="Unassembled WGS sequence"/>
</dbReference>
<feature type="transmembrane region" description="Helical" evidence="1">
    <location>
        <begin position="12"/>
        <end position="31"/>
    </location>
</feature>
<keyword evidence="1" id="KW-1133">Transmembrane helix</keyword>
<gene>
    <name evidence="2" type="ORF">A2Z22_00225</name>
</gene>
<dbReference type="AlphaFoldDB" id="A0A1F7X8V3"/>
<comment type="caution">
    <text evidence="2">The sequence shown here is derived from an EMBL/GenBank/DDBJ whole genome shotgun (WGS) entry which is preliminary data.</text>
</comment>
<evidence type="ECO:0000256" key="1">
    <source>
        <dbReference type="SAM" id="Phobius"/>
    </source>
</evidence>
<keyword evidence="1" id="KW-0472">Membrane</keyword>
<dbReference type="Gene3D" id="3.30.700.10">
    <property type="entry name" value="Glycoprotein, Type 4 Pilin"/>
    <property type="match status" value="1"/>
</dbReference>
<keyword evidence="1" id="KW-0812">Transmembrane</keyword>
<protein>
    <recommendedName>
        <fullName evidence="4">Type II secretion system protein GspG C-terminal domain-containing protein</fullName>
    </recommendedName>
</protein>
<reference evidence="2 3" key="1">
    <citation type="journal article" date="2016" name="Nat. Commun.">
        <title>Thousands of microbial genomes shed light on interconnected biogeochemical processes in an aquifer system.</title>
        <authorList>
            <person name="Anantharaman K."/>
            <person name="Brown C.T."/>
            <person name="Hug L.A."/>
            <person name="Sharon I."/>
            <person name="Castelle C.J."/>
            <person name="Probst A.J."/>
            <person name="Thomas B.C."/>
            <person name="Singh A."/>
            <person name="Wilkins M.J."/>
            <person name="Karaoz U."/>
            <person name="Brodie E.L."/>
            <person name="Williams K.H."/>
            <person name="Hubbard S.S."/>
            <person name="Banfield J.F."/>
        </authorList>
    </citation>
    <scope>NUCLEOTIDE SEQUENCE [LARGE SCALE GENOMIC DNA]</scope>
</reference>
<organism evidence="2 3">
    <name type="scientific">Candidatus Woesebacteria bacterium RBG_16_34_12</name>
    <dbReference type="NCBI Taxonomy" id="1802480"/>
    <lineage>
        <taxon>Bacteria</taxon>
        <taxon>Candidatus Woeseibacteriota</taxon>
    </lineage>
</organism>
<proteinExistence type="predicted"/>
<sequence>MKPFTKQEILGISIILSFIFILSFLNFRISLRRARDAQRMADLGTIYDALNKYQQDFGFFPPSENGKIKACKATNFDEVIKLLSTLEQFDQEIYFSGLKACEWGIDSLKDLSDESYEPYLRTIMADPKKDKGINYLYFSNTKRYQIYAYLEGEESEDGYNLGIVARNLSCGEKICSFGKAFGETPLDMSIEEYENELLQEEMKKQGK</sequence>
<accession>A0A1F7X8V3</accession>